<dbReference type="AlphaFoldDB" id="A0A9I9DUK3"/>
<organism evidence="1">
    <name type="scientific">Cucumis melo</name>
    <name type="common">Muskmelon</name>
    <dbReference type="NCBI Taxonomy" id="3656"/>
    <lineage>
        <taxon>Eukaryota</taxon>
        <taxon>Viridiplantae</taxon>
        <taxon>Streptophyta</taxon>
        <taxon>Embryophyta</taxon>
        <taxon>Tracheophyta</taxon>
        <taxon>Spermatophyta</taxon>
        <taxon>Magnoliopsida</taxon>
        <taxon>eudicotyledons</taxon>
        <taxon>Gunneridae</taxon>
        <taxon>Pentapetalae</taxon>
        <taxon>rosids</taxon>
        <taxon>fabids</taxon>
        <taxon>Cucurbitales</taxon>
        <taxon>Cucurbitaceae</taxon>
        <taxon>Benincaseae</taxon>
        <taxon>Cucumis</taxon>
    </lineage>
</organism>
<protein>
    <submittedName>
        <fullName evidence="1">Uncharacterized protein</fullName>
    </submittedName>
</protein>
<evidence type="ECO:0000313" key="1">
    <source>
        <dbReference type="EnsemblPlants" id="MELO3C023798.2.1"/>
    </source>
</evidence>
<reference evidence="1" key="1">
    <citation type="submission" date="2023-03" db="UniProtKB">
        <authorList>
            <consortium name="EnsemblPlants"/>
        </authorList>
    </citation>
    <scope>IDENTIFICATION</scope>
</reference>
<accession>A0A9I9DUK3</accession>
<name>A0A9I9DUK3_CUCME</name>
<dbReference type="Gramene" id="MELO3C023798.2.1">
    <property type="protein sequence ID" value="MELO3C023798.2.1"/>
    <property type="gene ID" value="MELO3C023798.2"/>
</dbReference>
<dbReference type="EnsemblPlants" id="MELO3C023798.2.1">
    <property type="protein sequence ID" value="MELO3C023798.2.1"/>
    <property type="gene ID" value="MELO3C023798.2"/>
</dbReference>
<sequence>MGEIILQPILISRDKRKLLNLLLQTCLIHPQPKRPAFDDPQTNQRDDSFQNLFQDSIFDPSAFMDDVLKESEDVTLSPM</sequence>
<proteinExistence type="predicted"/>